<dbReference type="EMBL" id="AY616446">
    <property type="protein sequence ID" value="AAU85050.1"/>
    <property type="molecule type" value="Genomic_DNA"/>
</dbReference>
<dbReference type="RefSeq" id="YP_164381.1">
    <property type="nucleotide sequence ID" value="NC_006557.1"/>
</dbReference>
<sequence length="179" mass="21365">MREAERVKKYILIIVATALMLVGCNNNSEAKDIAESYMDSVRNGEDFELIITSEYKFIDVFEYDYLRTLDEVRREDSLEFSREVYDLFRELGEYEEHPTYEDHKEAMKVEFHDHEILEDDNDTLILWNRDGWVEDHTLLYDVVVADEEGNKIYKKAEIIVSFLEGEDRQSEFIRSIKLR</sequence>
<dbReference type="Proteomes" id="UP000001585">
    <property type="component" value="Segment"/>
</dbReference>
<protein>
    <submittedName>
        <fullName evidence="1">2 protein</fullName>
    </submittedName>
</protein>
<organism evidence="1 2">
    <name type="scientific">Bacillus phage BCASJ1c</name>
    <dbReference type="NCBI Taxonomy" id="294382"/>
    <lineage>
        <taxon>Viruses</taxon>
        <taxon>Duplodnaviria</taxon>
        <taxon>Heunggongvirae</taxon>
        <taxon>Uroviricota</taxon>
        <taxon>Caudoviricetes</taxon>
        <taxon>Jarrellvirus</taxon>
        <taxon>Jarrellvirus BCAJ1</taxon>
    </lineage>
</organism>
<dbReference type="PROSITE" id="PS51257">
    <property type="entry name" value="PROKAR_LIPOPROTEIN"/>
    <property type="match status" value="1"/>
</dbReference>
<proteinExistence type="predicted"/>
<accession>Q5YAA7</accession>
<evidence type="ECO:0000313" key="2">
    <source>
        <dbReference type="Proteomes" id="UP000001585"/>
    </source>
</evidence>
<name>Q5YAA7_9CAUD</name>
<keyword evidence="2" id="KW-1185">Reference proteome</keyword>
<dbReference type="KEGG" id="vg:3197287"/>
<reference evidence="1 2" key="1">
    <citation type="journal article" date="2004" name="Extremophiles">
        <title>The Genome of BCJA1, a Bacteriophage Active Against the Alkaliphilic Bacterium, Bacillus clarkii.</title>
        <authorList>
            <person name="Kropinski A.M."/>
            <person name="Hayward M."/>
            <person name="Agnew D."/>
            <person name="Jarrell K.F."/>
        </authorList>
    </citation>
    <scope>NUCLEOTIDE SEQUENCE [LARGE SCALE GENOMIC DNA]</scope>
</reference>
<gene>
    <name evidence="1" type="primary">2</name>
</gene>
<evidence type="ECO:0000313" key="1">
    <source>
        <dbReference type="EMBL" id="AAU85050.1"/>
    </source>
</evidence>